<proteinExistence type="predicted"/>
<evidence type="ECO:0000313" key="3">
    <source>
        <dbReference type="Proteomes" id="UP000001591"/>
    </source>
</evidence>
<accession>B6ITK5</accession>
<dbReference type="EMBL" id="CP000613">
    <property type="protein sequence ID" value="ACI99306.1"/>
    <property type="molecule type" value="Genomic_DNA"/>
</dbReference>
<feature type="region of interest" description="Disordered" evidence="1">
    <location>
        <begin position="32"/>
        <end position="80"/>
    </location>
</feature>
<sequence length="80" mass="8292">MEVPMSRTTDVTDELLVSLDEAVAIVAGRTGPGRVHVAGPAAQPAPPAVPETMPAGSPRSADRIRSRLRGAPRRTALPEG</sequence>
<dbReference type="AlphaFoldDB" id="B6ITK5"/>
<gene>
    <name evidence="2" type="ordered locus">RC1_1910</name>
</gene>
<name>B6ITK5_RHOCS</name>
<evidence type="ECO:0000256" key="1">
    <source>
        <dbReference type="SAM" id="MobiDB-lite"/>
    </source>
</evidence>
<dbReference type="Proteomes" id="UP000001591">
    <property type="component" value="Chromosome"/>
</dbReference>
<dbReference type="HOGENOM" id="CLU_2587369_0_0_5"/>
<evidence type="ECO:0000313" key="2">
    <source>
        <dbReference type="EMBL" id="ACI99306.1"/>
    </source>
</evidence>
<dbReference type="STRING" id="414684.RC1_1910"/>
<reference evidence="2 3" key="1">
    <citation type="journal article" date="2010" name="BMC Genomics">
        <title>Metabolic flexibility revealed in the genome of the cyst-forming alpha-1 proteobacterium Rhodospirillum centenum.</title>
        <authorList>
            <person name="Lu Y.K."/>
            <person name="Marden J."/>
            <person name="Han M."/>
            <person name="Swingley W.D."/>
            <person name="Mastrian S.D."/>
            <person name="Chowdhury S.R."/>
            <person name="Hao J."/>
            <person name="Helmy T."/>
            <person name="Kim S."/>
            <person name="Kurdoglu A.A."/>
            <person name="Matthies H.J."/>
            <person name="Rollo D."/>
            <person name="Stothard P."/>
            <person name="Blankenship R.E."/>
            <person name="Bauer C.E."/>
            <person name="Touchman J.W."/>
        </authorList>
    </citation>
    <scope>NUCLEOTIDE SEQUENCE [LARGE SCALE GENOMIC DNA]</scope>
    <source>
        <strain evidence="3">ATCC 51521 / SW</strain>
    </source>
</reference>
<protein>
    <submittedName>
        <fullName evidence="2">Uncharacterized protein</fullName>
    </submittedName>
</protein>
<keyword evidence="3" id="KW-1185">Reference proteome</keyword>
<dbReference type="KEGG" id="rce:RC1_1910"/>
<organism evidence="2 3">
    <name type="scientific">Rhodospirillum centenum (strain ATCC 51521 / SW)</name>
    <dbReference type="NCBI Taxonomy" id="414684"/>
    <lineage>
        <taxon>Bacteria</taxon>
        <taxon>Pseudomonadati</taxon>
        <taxon>Pseudomonadota</taxon>
        <taxon>Alphaproteobacteria</taxon>
        <taxon>Rhodospirillales</taxon>
        <taxon>Rhodospirillaceae</taxon>
        <taxon>Rhodospirillum</taxon>
    </lineage>
</organism>